<reference evidence="10 11" key="1">
    <citation type="journal article" date="2015" name="Nature">
        <title>rRNA introns, odd ribosomes, and small enigmatic genomes across a large radiation of phyla.</title>
        <authorList>
            <person name="Brown C.T."/>
            <person name="Hug L.A."/>
            <person name="Thomas B.C."/>
            <person name="Sharon I."/>
            <person name="Castelle C.J."/>
            <person name="Singh A."/>
            <person name="Wilkins M.J."/>
            <person name="Williams K.H."/>
            <person name="Banfield J.F."/>
        </authorList>
    </citation>
    <scope>NUCLEOTIDE SEQUENCE [LARGE SCALE GENOMIC DNA]</scope>
</reference>
<dbReference type="GO" id="GO:0009103">
    <property type="term" value="P:lipopolysaccharide biosynthetic process"/>
    <property type="evidence" value="ECO:0007669"/>
    <property type="project" value="UniProtKB-KW"/>
</dbReference>
<evidence type="ECO:0000313" key="10">
    <source>
        <dbReference type="EMBL" id="KKR88163.1"/>
    </source>
</evidence>
<keyword evidence="3 10" id="KW-0808">Transferase</keyword>
<dbReference type="PANTHER" id="PTHR48090">
    <property type="entry name" value="UNDECAPRENYL-PHOSPHATE 4-DEOXY-4-FORMAMIDO-L-ARABINOSE TRANSFERASE-RELATED"/>
    <property type="match status" value="1"/>
</dbReference>
<dbReference type="CDD" id="cd04187">
    <property type="entry name" value="DPM1_like_bac"/>
    <property type="match status" value="1"/>
</dbReference>
<comment type="caution">
    <text evidence="10">The sequence shown here is derived from an EMBL/GenBank/DDBJ whole genome shotgun (WGS) entry which is preliminary data.</text>
</comment>
<feature type="transmembrane region" description="Helical" evidence="8">
    <location>
        <begin position="232"/>
        <end position="258"/>
    </location>
</feature>
<evidence type="ECO:0000256" key="5">
    <source>
        <dbReference type="ARBA" id="ARBA00022985"/>
    </source>
</evidence>
<evidence type="ECO:0000256" key="8">
    <source>
        <dbReference type="SAM" id="Phobius"/>
    </source>
</evidence>
<gene>
    <name evidence="10" type="ORF">UU34_C0001G0160</name>
</gene>
<accession>A0A0G0UH65</accession>
<dbReference type="EMBL" id="LCAG01000001">
    <property type="protein sequence ID" value="KKR88163.1"/>
    <property type="molecule type" value="Genomic_DNA"/>
</dbReference>
<dbReference type="InterPro" id="IPR001173">
    <property type="entry name" value="Glyco_trans_2-like"/>
</dbReference>
<dbReference type="Pfam" id="PF00535">
    <property type="entry name" value="Glycos_transf_2"/>
    <property type="match status" value="1"/>
</dbReference>
<dbReference type="Proteomes" id="UP000034854">
    <property type="component" value="Unassembled WGS sequence"/>
</dbReference>
<feature type="domain" description="Glycosyltransferase 2-like" evidence="9">
    <location>
        <begin position="6"/>
        <end position="170"/>
    </location>
</feature>
<dbReference type="Gene3D" id="3.90.550.10">
    <property type="entry name" value="Spore Coat Polysaccharide Biosynthesis Protein SpsA, Chain A"/>
    <property type="match status" value="1"/>
</dbReference>
<evidence type="ECO:0000256" key="1">
    <source>
        <dbReference type="ARBA" id="ARBA00022475"/>
    </source>
</evidence>
<evidence type="ECO:0000256" key="7">
    <source>
        <dbReference type="ARBA" id="ARBA00023136"/>
    </source>
</evidence>
<keyword evidence="7 8" id="KW-0472">Membrane</keyword>
<dbReference type="GO" id="GO:0016757">
    <property type="term" value="F:glycosyltransferase activity"/>
    <property type="evidence" value="ECO:0007669"/>
    <property type="project" value="UniProtKB-KW"/>
</dbReference>
<keyword evidence="4 8" id="KW-0812">Transmembrane</keyword>
<dbReference type="PANTHER" id="PTHR48090:SF3">
    <property type="entry name" value="UNDECAPRENYL-PHOSPHATE 4-DEOXY-4-FORMAMIDO-L-ARABINOSE TRANSFERASE"/>
    <property type="match status" value="1"/>
</dbReference>
<evidence type="ECO:0000256" key="2">
    <source>
        <dbReference type="ARBA" id="ARBA00022676"/>
    </source>
</evidence>
<dbReference type="GO" id="GO:0005886">
    <property type="term" value="C:plasma membrane"/>
    <property type="evidence" value="ECO:0007669"/>
    <property type="project" value="TreeGrafter"/>
</dbReference>
<proteinExistence type="predicted"/>
<dbReference type="InterPro" id="IPR050256">
    <property type="entry name" value="Glycosyltransferase_2"/>
</dbReference>
<sequence length="311" mass="35424">MKKTISIVIPLYNEEGNVDELCRQLNQLFREEKKYNFEVITVEHGSTDATFSKLLKIRKKNKNFKILQLSRNFGNVDAAISAGLKFSKGNAAVILMGDLQEPPALISKFLRKWEQGYGIVYGIIKKRADISLIRKINSLLFYKLLSLFTGNILPKNASDYRLIDKKVYETINKMEERNKYLKGLTFWTGFKQIGISYNRSQRFSGDSKADFLTVLKVATNGILSFSYVPLRLVTILGFVVAIISFSTLVLELILFLVFGREAQGVLTIVVLISFLFGMTFIILGVIGEYIVRIYDEVKKRPTFIINKKIGL</sequence>
<evidence type="ECO:0000313" key="11">
    <source>
        <dbReference type="Proteomes" id="UP000034854"/>
    </source>
</evidence>
<keyword evidence="1" id="KW-1003">Cell membrane</keyword>
<evidence type="ECO:0000256" key="6">
    <source>
        <dbReference type="ARBA" id="ARBA00022989"/>
    </source>
</evidence>
<organism evidence="10 11">
    <name type="scientific">Candidatus Curtissbacteria bacterium GW2011_GWA1_41_11</name>
    <dbReference type="NCBI Taxonomy" id="1618409"/>
    <lineage>
        <taxon>Bacteria</taxon>
        <taxon>Candidatus Curtissiibacteriota</taxon>
    </lineage>
</organism>
<keyword evidence="2" id="KW-0328">Glycosyltransferase</keyword>
<protein>
    <submittedName>
        <fullName evidence="10">Glycosyl transferase family 2</fullName>
    </submittedName>
</protein>
<name>A0A0G0UH65_9BACT</name>
<dbReference type="AlphaFoldDB" id="A0A0G0UH65"/>
<evidence type="ECO:0000256" key="3">
    <source>
        <dbReference type="ARBA" id="ARBA00022679"/>
    </source>
</evidence>
<evidence type="ECO:0000256" key="4">
    <source>
        <dbReference type="ARBA" id="ARBA00022692"/>
    </source>
</evidence>
<evidence type="ECO:0000259" key="9">
    <source>
        <dbReference type="Pfam" id="PF00535"/>
    </source>
</evidence>
<keyword evidence="5" id="KW-0448">Lipopolysaccharide biosynthesis</keyword>
<feature type="transmembrane region" description="Helical" evidence="8">
    <location>
        <begin position="264"/>
        <end position="291"/>
    </location>
</feature>
<dbReference type="InterPro" id="IPR029044">
    <property type="entry name" value="Nucleotide-diphossugar_trans"/>
</dbReference>
<keyword evidence="6 8" id="KW-1133">Transmembrane helix</keyword>
<dbReference type="SUPFAM" id="SSF53448">
    <property type="entry name" value="Nucleotide-diphospho-sugar transferases"/>
    <property type="match status" value="1"/>
</dbReference>